<dbReference type="HOGENOM" id="CLU_028606_0_0_1"/>
<sequence>MAIQEARYTTLLSNMLGESSPKQCTYNYPFKTVREFIDFNVKVTRWGESSTMWAGSATLQGGRDMVVEADTIETRQQAIFRQPLGLHPMPIWFAPGIPNFGTGPCPPSTSPPARRTTPGSCGRSSQTYTSSASRVPTASMQTPHSLGRSSATAPVIPANSTIPESDSCFHDNVTGYDCGPTISHDRYEPLSFPSRKVELIWDGPGGAAGSNNSYVTSTMTGEPTFVAWFLQLALTYTELTVTGKNHGHTYQPASEAFETDPALKGTAFIAIADTHMFVTPFNITMLNPTFVPWDCINLVKFSAKRGYASAIN</sequence>
<feature type="region of interest" description="Disordered" evidence="1">
    <location>
        <begin position="102"/>
        <end position="152"/>
    </location>
</feature>
<gene>
    <name evidence="2" type="ORF">ACLA_016760</name>
</gene>
<dbReference type="EMBL" id="DS027049">
    <property type="protein sequence ID" value="EAW13230.1"/>
    <property type="molecule type" value="Genomic_DNA"/>
</dbReference>
<dbReference type="AlphaFoldDB" id="A1CBW2"/>
<reference evidence="2 3" key="1">
    <citation type="journal article" date="2008" name="PLoS Genet.">
        <title>Genomic islands in the pathogenic filamentous fungus Aspergillus fumigatus.</title>
        <authorList>
            <person name="Fedorova N.D."/>
            <person name="Khaldi N."/>
            <person name="Joardar V.S."/>
            <person name="Maiti R."/>
            <person name="Amedeo P."/>
            <person name="Anderson M.J."/>
            <person name="Crabtree J."/>
            <person name="Silva J.C."/>
            <person name="Badger J.H."/>
            <person name="Albarraq A."/>
            <person name="Angiuoli S."/>
            <person name="Bussey H."/>
            <person name="Bowyer P."/>
            <person name="Cotty P.J."/>
            <person name="Dyer P.S."/>
            <person name="Egan A."/>
            <person name="Galens K."/>
            <person name="Fraser-Liggett C.M."/>
            <person name="Haas B.J."/>
            <person name="Inman J.M."/>
            <person name="Kent R."/>
            <person name="Lemieux S."/>
            <person name="Malavazi I."/>
            <person name="Orvis J."/>
            <person name="Roemer T."/>
            <person name="Ronning C.M."/>
            <person name="Sundaram J.P."/>
            <person name="Sutton G."/>
            <person name="Turner G."/>
            <person name="Venter J.C."/>
            <person name="White O.R."/>
            <person name="Whitty B.R."/>
            <person name="Youngman P."/>
            <person name="Wolfe K.H."/>
            <person name="Goldman G.H."/>
            <person name="Wortman J.R."/>
            <person name="Jiang B."/>
            <person name="Denning D.W."/>
            <person name="Nierman W.C."/>
        </authorList>
    </citation>
    <scope>NUCLEOTIDE SEQUENCE [LARGE SCALE GENOMIC DNA]</scope>
    <source>
        <strain evidence="3">ATCC 1007 / CBS 513.65 / DSM 816 / NCTC 3887 / NRRL 1</strain>
    </source>
</reference>
<evidence type="ECO:0000313" key="3">
    <source>
        <dbReference type="Proteomes" id="UP000006701"/>
    </source>
</evidence>
<dbReference type="InterPro" id="IPR039254">
    <property type="entry name" value="Rds1"/>
</dbReference>
<dbReference type="GeneID" id="4706860"/>
<protein>
    <submittedName>
        <fullName evidence="2">Uncharacterized protein</fullName>
    </submittedName>
</protein>
<dbReference type="KEGG" id="act:ACLA_016760"/>
<dbReference type="PANTHER" id="PTHR38705">
    <property type="entry name" value="PROTEIN RDS1"/>
    <property type="match status" value="1"/>
</dbReference>
<evidence type="ECO:0000313" key="2">
    <source>
        <dbReference type="EMBL" id="EAW13230.1"/>
    </source>
</evidence>
<evidence type="ECO:0000256" key="1">
    <source>
        <dbReference type="SAM" id="MobiDB-lite"/>
    </source>
</evidence>
<dbReference type="PANTHER" id="PTHR38705:SF5">
    <property type="entry name" value="RESPONSE PROTEIN RDS1, PUTATIVE (AFU_ORTHOLOGUE AFUA_5G12490)-RELATED"/>
    <property type="match status" value="1"/>
</dbReference>
<organism evidence="2 3">
    <name type="scientific">Aspergillus clavatus (strain ATCC 1007 / CBS 513.65 / DSM 816 / NCTC 3887 / NRRL 1 / QM 1276 / 107)</name>
    <dbReference type="NCBI Taxonomy" id="344612"/>
    <lineage>
        <taxon>Eukaryota</taxon>
        <taxon>Fungi</taxon>
        <taxon>Dikarya</taxon>
        <taxon>Ascomycota</taxon>
        <taxon>Pezizomycotina</taxon>
        <taxon>Eurotiomycetes</taxon>
        <taxon>Eurotiomycetidae</taxon>
        <taxon>Eurotiales</taxon>
        <taxon>Aspergillaceae</taxon>
        <taxon>Aspergillus</taxon>
        <taxon>Aspergillus subgen. Fumigati</taxon>
    </lineage>
</organism>
<dbReference type="Proteomes" id="UP000006701">
    <property type="component" value="Unassembled WGS sequence"/>
</dbReference>
<dbReference type="eggNOG" id="ENOG502QSE0">
    <property type="taxonomic scope" value="Eukaryota"/>
</dbReference>
<accession>A1CBW2</accession>
<keyword evidence="3" id="KW-1185">Reference proteome</keyword>
<feature type="compositionally biased region" description="Low complexity" evidence="1">
    <location>
        <begin position="111"/>
        <end position="120"/>
    </location>
</feature>
<feature type="compositionally biased region" description="Polar residues" evidence="1">
    <location>
        <begin position="122"/>
        <end position="152"/>
    </location>
</feature>
<name>A1CBW2_ASPCL</name>
<dbReference type="RefSeq" id="XP_001274656.1">
    <property type="nucleotide sequence ID" value="XM_001274655.1"/>
</dbReference>
<dbReference type="VEuPathDB" id="FungiDB:ACLA_016760"/>
<proteinExistence type="predicted"/>
<dbReference type="OrthoDB" id="2098436at2759"/>